<comment type="caution">
    <text evidence="11">The sequence shown here is derived from an EMBL/GenBank/DDBJ whole genome shotgun (WGS) entry which is preliminary data.</text>
</comment>
<dbReference type="InterPro" id="IPR000515">
    <property type="entry name" value="MetI-like"/>
</dbReference>
<evidence type="ECO:0000256" key="8">
    <source>
        <dbReference type="ARBA" id="ARBA00023136"/>
    </source>
</evidence>
<evidence type="ECO:0000256" key="9">
    <source>
        <dbReference type="RuleBase" id="RU363032"/>
    </source>
</evidence>
<dbReference type="Pfam" id="PF00528">
    <property type="entry name" value="BPD_transp_1"/>
    <property type="match status" value="1"/>
</dbReference>
<dbReference type="NCBIfam" id="TIGR01726">
    <property type="entry name" value="HEQRo_perm_3TM"/>
    <property type="match status" value="1"/>
</dbReference>
<comment type="similarity">
    <text evidence="2">Belongs to the binding-protein-dependent transport system permease family. HisMQ subfamily.</text>
</comment>
<evidence type="ECO:0000313" key="11">
    <source>
        <dbReference type="EMBL" id="GAA2265058.1"/>
    </source>
</evidence>
<dbReference type="CDD" id="cd06261">
    <property type="entry name" value="TM_PBP2"/>
    <property type="match status" value="1"/>
</dbReference>
<keyword evidence="3 9" id="KW-0813">Transport</keyword>
<evidence type="ECO:0000256" key="1">
    <source>
        <dbReference type="ARBA" id="ARBA00004651"/>
    </source>
</evidence>
<organism evidence="11 12">
    <name type="scientific">Kitasatospora cystarginea</name>
    <dbReference type="NCBI Taxonomy" id="58350"/>
    <lineage>
        <taxon>Bacteria</taxon>
        <taxon>Bacillati</taxon>
        <taxon>Actinomycetota</taxon>
        <taxon>Actinomycetes</taxon>
        <taxon>Kitasatosporales</taxon>
        <taxon>Streptomycetaceae</taxon>
        <taxon>Kitasatospora</taxon>
    </lineage>
</organism>
<feature type="transmembrane region" description="Helical" evidence="9">
    <location>
        <begin position="80"/>
        <end position="101"/>
    </location>
</feature>
<evidence type="ECO:0000256" key="5">
    <source>
        <dbReference type="ARBA" id="ARBA00022692"/>
    </source>
</evidence>
<keyword evidence="12" id="KW-1185">Reference proteome</keyword>
<feature type="domain" description="ABC transmembrane type-1" evidence="10">
    <location>
        <begin position="16"/>
        <end position="204"/>
    </location>
</feature>
<proteinExistence type="inferred from homology"/>
<dbReference type="InterPro" id="IPR035906">
    <property type="entry name" value="MetI-like_sf"/>
</dbReference>
<name>A0ABN3ENT4_9ACTN</name>
<feature type="transmembrane region" description="Helical" evidence="9">
    <location>
        <begin position="185"/>
        <end position="205"/>
    </location>
</feature>
<evidence type="ECO:0000259" key="10">
    <source>
        <dbReference type="PROSITE" id="PS50928"/>
    </source>
</evidence>
<keyword evidence="6" id="KW-0029">Amino-acid transport</keyword>
<dbReference type="PANTHER" id="PTHR30614:SF37">
    <property type="entry name" value="AMINO-ACID ABC TRANSPORTER PERMEASE PROTEIN YHDX-RELATED"/>
    <property type="match status" value="1"/>
</dbReference>
<dbReference type="EMBL" id="BAAATR010000031">
    <property type="protein sequence ID" value="GAA2265058.1"/>
    <property type="molecule type" value="Genomic_DNA"/>
</dbReference>
<dbReference type="InterPro" id="IPR010065">
    <property type="entry name" value="AA_ABC_transptr_permease_3TM"/>
</dbReference>
<dbReference type="Proteomes" id="UP001500305">
    <property type="component" value="Unassembled WGS sequence"/>
</dbReference>
<sequence>MPDQNGAVLRQLGHGLLLTLAMTGLAFTGALVLGVLLAVCRISPVPPLRLVGAGYVTAFRNVPLLVLLVLFVFGLPEIGLLYPLFTTVTLTMALYWAAFVCEVVRSGIRTVPVGQIEAARALGLTFFETLRSVVVPQALRSMVQPLGSVFIGLALGTSLGAAVGVPELTGQAQFVTLKYDNPLTSFAVTTAVYVAITLTSGLIAGRIERKVAIRR</sequence>
<dbReference type="InterPro" id="IPR043429">
    <property type="entry name" value="ArtM/GltK/GlnP/TcyL/YhdX-like"/>
</dbReference>
<dbReference type="PANTHER" id="PTHR30614">
    <property type="entry name" value="MEMBRANE COMPONENT OF AMINO ACID ABC TRANSPORTER"/>
    <property type="match status" value="1"/>
</dbReference>
<dbReference type="SUPFAM" id="SSF161098">
    <property type="entry name" value="MetI-like"/>
    <property type="match status" value="1"/>
</dbReference>
<evidence type="ECO:0000256" key="4">
    <source>
        <dbReference type="ARBA" id="ARBA00022475"/>
    </source>
</evidence>
<evidence type="ECO:0000313" key="12">
    <source>
        <dbReference type="Proteomes" id="UP001500305"/>
    </source>
</evidence>
<feature type="transmembrane region" description="Helical" evidence="9">
    <location>
        <begin position="146"/>
        <end position="165"/>
    </location>
</feature>
<evidence type="ECO:0000256" key="7">
    <source>
        <dbReference type="ARBA" id="ARBA00022989"/>
    </source>
</evidence>
<keyword evidence="4" id="KW-1003">Cell membrane</keyword>
<gene>
    <name evidence="11" type="ORF">GCM10010430_57430</name>
</gene>
<dbReference type="Gene3D" id="1.10.3720.10">
    <property type="entry name" value="MetI-like"/>
    <property type="match status" value="1"/>
</dbReference>
<feature type="transmembrane region" description="Helical" evidence="9">
    <location>
        <begin position="50"/>
        <end position="74"/>
    </location>
</feature>
<keyword evidence="7 9" id="KW-1133">Transmembrane helix</keyword>
<reference evidence="11 12" key="1">
    <citation type="journal article" date="2019" name="Int. J. Syst. Evol. Microbiol.">
        <title>The Global Catalogue of Microorganisms (GCM) 10K type strain sequencing project: providing services to taxonomists for standard genome sequencing and annotation.</title>
        <authorList>
            <consortium name="The Broad Institute Genomics Platform"/>
            <consortium name="The Broad Institute Genome Sequencing Center for Infectious Disease"/>
            <person name="Wu L."/>
            <person name="Ma J."/>
        </authorList>
    </citation>
    <scope>NUCLEOTIDE SEQUENCE [LARGE SCALE GENOMIC DNA]</scope>
    <source>
        <strain evidence="11 12">JCM 7356</strain>
    </source>
</reference>
<evidence type="ECO:0000256" key="6">
    <source>
        <dbReference type="ARBA" id="ARBA00022970"/>
    </source>
</evidence>
<dbReference type="PROSITE" id="PS50928">
    <property type="entry name" value="ABC_TM1"/>
    <property type="match status" value="1"/>
</dbReference>
<protein>
    <submittedName>
        <fullName evidence="11">Amino acid ABC transporter permease</fullName>
    </submittedName>
</protein>
<accession>A0ABN3ENT4</accession>
<keyword evidence="8 9" id="KW-0472">Membrane</keyword>
<keyword evidence="5 9" id="KW-0812">Transmembrane</keyword>
<evidence type="ECO:0000256" key="2">
    <source>
        <dbReference type="ARBA" id="ARBA00010072"/>
    </source>
</evidence>
<evidence type="ECO:0000256" key="3">
    <source>
        <dbReference type="ARBA" id="ARBA00022448"/>
    </source>
</evidence>
<feature type="transmembrane region" description="Helical" evidence="9">
    <location>
        <begin position="12"/>
        <end position="38"/>
    </location>
</feature>
<dbReference type="RefSeq" id="WP_344639410.1">
    <property type="nucleotide sequence ID" value="NZ_BAAATR010000031.1"/>
</dbReference>
<comment type="subcellular location">
    <subcellularLocation>
        <location evidence="1 9">Cell membrane</location>
        <topology evidence="1 9">Multi-pass membrane protein</topology>
    </subcellularLocation>
</comment>